<keyword evidence="4" id="KW-1185">Reference proteome</keyword>
<comment type="cofactor">
    <cofactor evidence="1">
        <name>Mg(2+)</name>
        <dbReference type="ChEBI" id="CHEBI:18420"/>
    </cofactor>
</comment>
<dbReference type="RefSeq" id="WP_011188962.1">
    <property type="nucleotide sequence ID" value="NC_006138.1"/>
</dbReference>
<dbReference type="eggNOG" id="COG0303">
    <property type="taxonomic scope" value="Bacteria"/>
</dbReference>
<comment type="function">
    <text evidence="1">Catalyzes the insertion of molybdate into adenylated molybdopterin with the concomitant release of AMP.</text>
</comment>
<dbReference type="PANTHER" id="PTHR10192:SF28">
    <property type="entry name" value="MOLYBDOPTERIN MOLYBDENUMTRANSFERASE"/>
    <property type="match status" value="1"/>
</dbReference>
<name>Q6AMH5_DESPS</name>
<dbReference type="GO" id="GO:0046872">
    <property type="term" value="F:metal ion binding"/>
    <property type="evidence" value="ECO:0007669"/>
    <property type="project" value="UniProtKB-UniRule"/>
</dbReference>
<dbReference type="UniPathway" id="UPA00344"/>
<dbReference type="Gene3D" id="3.40.980.10">
    <property type="entry name" value="MoaB/Mog-like domain"/>
    <property type="match status" value="1"/>
</dbReference>
<dbReference type="PANTHER" id="PTHR10192">
    <property type="entry name" value="MOLYBDOPTERIN BIOSYNTHESIS PROTEIN"/>
    <property type="match status" value="1"/>
</dbReference>
<keyword evidence="1" id="KW-0501">Molybdenum cofactor biosynthesis</keyword>
<keyword evidence="1" id="KW-0460">Magnesium</keyword>
<protein>
    <recommendedName>
        <fullName evidence="1">Molybdopterin molybdenumtransferase</fullName>
        <ecNumber evidence="1">2.10.1.1</ecNumber>
    </recommendedName>
</protein>
<proteinExistence type="inferred from homology"/>
<reference evidence="4" key="1">
    <citation type="journal article" date="2004" name="Environ. Microbiol.">
        <title>The genome of Desulfotalea psychrophila, a sulfate-reducing bacterium from permanently cold Arctic sediments.</title>
        <authorList>
            <person name="Rabus R."/>
            <person name="Ruepp A."/>
            <person name="Frickey T."/>
            <person name="Rattei T."/>
            <person name="Fartmann B."/>
            <person name="Stark M."/>
            <person name="Bauer M."/>
            <person name="Zibat A."/>
            <person name="Lombardot T."/>
            <person name="Becker I."/>
            <person name="Amann J."/>
            <person name="Gellner K."/>
            <person name="Teeling H."/>
            <person name="Leuschner W.D."/>
            <person name="Gloeckner F.-O."/>
            <person name="Lupas A.N."/>
            <person name="Amann R."/>
            <person name="Klenk H.-P."/>
        </authorList>
    </citation>
    <scope>NUCLEOTIDE SEQUENCE [LARGE SCALE GENOMIC DNA]</scope>
    <source>
        <strain evidence="4">DSM 12343 / LSv54</strain>
    </source>
</reference>
<keyword evidence="1" id="KW-0808">Transferase</keyword>
<dbReference type="KEGG" id="dps:DP1721"/>
<dbReference type="CDD" id="cd03522">
    <property type="entry name" value="MoeA_like"/>
    <property type="match status" value="1"/>
</dbReference>
<dbReference type="STRING" id="177439.DP1721"/>
<dbReference type="EC" id="2.10.1.1" evidence="1"/>
<feature type="domain" description="MoaB/Mog" evidence="2">
    <location>
        <begin position="172"/>
        <end position="304"/>
    </location>
</feature>
<dbReference type="SUPFAM" id="SSF53218">
    <property type="entry name" value="Molybdenum cofactor biosynthesis proteins"/>
    <property type="match status" value="1"/>
</dbReference>
<dbReference type="HOGENOM" id="CLU_068847_1_0_7"/>
<dbReference type="GO" id="GO:0006777">
    <property type="term" value="P:Mo-molybdopterin cofactor biosynthetic process"/>
    <property type="evidence" value="ECO:0007669"/>
    <property type="project" value="UniProtKB-UniRule"/>
</dbReference>
<comment type="catalytic activity">
    <reaction evidence="1">
        <text>adenylyl-molybdopterin + molybdate = Mo-molybdopterin + AMP + H(+)</text>
        <dbReference type="Rhea" id="RHEA:35047"/>
        <dbReference type="ChEBI" id="CHEBI:15378"/>
        <dbReference type="ChEBI" id="CHEBI:36264"/>
        <dbReference type="ChEBI" id="CHEBI:62727"/>
        <dbReference type="ChEBI" id="CHEBI:71302"/>
        <dbReference type="ChEBI" id="CHEBI:456215"/>
    </reaction>
</comment>
<accession>Q6AMH5</accession>
<evidence type="ECO:0000256" key="1">
    <source>
        <dbReference type="RuleBase" id="RU365090"/>
    </source>
</evidence>
<dbReference type="InterPro" id="IPR001453">
    <property type="entry name" value="MoaB/Mog_dom"/>
</dbReference>
<dbReference type="Pfam" id="PF00994">
    <property type="entry name" value="MoCF_biosynth"/>
    <property type="match status" value="1"/>
</dbReference>
<dbReference type="SMART" id="SM00852">
    <property type="entry name" value="MoCF_biosynth"/>
    <property type="match status" value="1"/>
</dbReference>
<organism evidence="3 4">
    <name type="scientific">Desulfotalea psychrophila (strain LSv54 / DSM 12343)</name>
    <dbReference type="NCBI Taxonomy" id="177439"/>
    <lineage>
        <taxon>Bacteria</taxon>
        <taxon>Pseudomonadati</taxon>
        <taxon>Thermodesulfobacteriota</taxon>
        <taxon>Desulfobulbia</taxon>
        <taxon>Desulfobulbales</taxon>
        <taxon>Desulfocapsaceae</taxon>
        <taxon>Desulfotalea</taxon>
    </lineage>
</organism>
<comment type="similarity">
    <text evidence="1">Belongs to the MoeA family.</text>
</comment>
<sequence length="340" mass="36235">MKTIAVENAVGTILCHDVTRIIPGKTKEVAFRRGHLIKEEDIPELLAIGKENLYIYDPADGYLHEDDAAIRISEAVAGEGILLSPPSEGKVTVKAARRGLLRIDVDALQQLNMIDNVICSTIHNNQVVAEGRSLAGIRVIPLVIDGAVVAEAEALAAQPLLEVRPLKSLKVGIITTGSEIFKGRIDDAFGPILRSKFAELGCTVLGQRLVADDRAKTVEAIRDFQKEGAEMIVLTGGMSVDPDDQTPASIRDSGADIISYGAPVLPGAMFMLAHLEGIPLLGLPGCVMYHAISIFDLIVPRLLAGVEIKREDIAALGHGGFCEGCDCCHYPVCGFGKGGK</sequence>
<evidence type="ECO:0000313" key="3">
    <source>
        <dbReference type="EMBL" id="CAG36450.1"/>
    </source>
</evidence>
<dbReference type="AlphaFoldDB" id="Q6AMH5"/>
<dbReference type="GO" id="GO:0061599">
    <property type="term" value="F:molybdopterin molybdotransferase activity"/>
    <property type="evidence" value="ECO:0007669"/>
    <property type="project" value="UniProtKB-UniRule"/>
</dbReference>
<dbReference type="Proteomes" id="UP000000602">
    <property type="component" value="Chromosome"/>
</dbReference>
<gene>
    <name evidence="3" type="ordered locus">DP1721</name>
</gene>
<evidence type="ECO:0000259" key="2">
    <source>
        <dbReference type="SMART" id="SM00852"/>
    </source>
</evidence>
<comment type="pathway">
    <text evidence="1">Cofactor biosynthesis; molybdopterin biosynthesis.</text>
</comment>
<dbReference type="InterPro" id="IPR038987">
    <property type="entry name" value="MoeA-like"/>
</dbReference>
<dbReference type="GO" id="GO:0005829">
    <property type="term" value="C:cytosol"/>
    <property type="evidence" value="ECO:0007669"/>
    <property type="project" value="TreeGrafter"/>
</dbReference>
<keyword evidence="1" id="KW-0500">Molybdenum</keyword>
<dbReference type="InterPro" id="IPR036425">
    <property type="entry name" value="MoaB/Mog-like_dom_sf"/>
</dbReference>
<keyword evidence="1" id="KW-0479">Metal-binding</keyword>
<dbReference type="EMBL" id="CR522870">
    <property type="protein sequence ID" value="CAG36450.1"/>
    <property type="molecule type" value="Genomic_DNA"/>
</dbReference>
<evidence type="ECO:0000313" key="4">
    <source>
        <dbReference type="Proteomes" id="UP000000602"/>
    </source>
</evidence>
<dbReference type="OrthoDB" id="9767940at2"/>